<gene>
    <name evidence="1" type="ORF">Taro_007079</name>
</gene>
<keyword evidence="2" id="KW-1185">Reference proteome</keyword>
<evidence type="ECO:0000313" key="2">
    <source>
        <dbReference type="Proteomes" id="UP000652761"/>
    </source>
</evidence>
<feature type="non-terminal residue" evidence="1">
    <location>
        <position position="1"/>
    </location>
</feature>
<reference evidence="1" key="1">
    <citation type="submission" date="2017-07" db="EMBL/GenBank/DDBJ databases">
        <title>Taro Niue Genome Assembly and Annotation.</title>
        <authorList>
            <person name="Atibalentja N."/>
            <person name="Keating K."/>
            <person name="Fields C.J."/>
        </authorList>
    </citation>
    <scope>NUCLEOTIDE SEQUENCE</scope>
    <source>
        <strain evidence="1">Niue_2</strain>
        <tissue evidence="1">Leaf</tissue>
    </source>
</reference>
<evidence type="ECO:0000313" key="1">
    <source>
        <dbReference type="EMBL" id="MQL74709.1"/>
    </source>
</evidence>
<feature type="non-terminal residue" evidence="1">
    <location>
        <position position="76"/>
    </location>
</feature>
<proteinExistence type="predicted"/>
<accession>A0A843U2R9</accession>
<comment type="caution">
    <text evidence="1">The sequence shown here is derived from an EMBL/GenBank/DDBJ whole genome shotgun (WGS) entry which is preliminary data.</text>
</comment>
<protein>
    <submittedName>
        <fullName evidence="1">Uncharacterized protein</fullName>
    </submittedName>
</protein>
<organism evidence="1 2">
    <name type="scientific">Colocasia esculenta</name>
    <name type="common">Wild taro</name>
    <name type="synonym">Arum esculentum</name>
    <dbReference type="NCBI Taxonomy" id="4460"/>
    <lineage>
        <taxon>Eukaryota</taxon>
        <taxon>Viridiplantae</taxon>
        <taxon>Streptophyta</taxon>
        <taxon>Embryophyta</taxon>
        <taxon>Tracheophyta</taxon>
        <taxon>Spermatophyta</taxon>
        <taxon>Magnoliopsida</taxon>
        <taxon>Liliopsida</taxon>
        <taxon>Araceae</taxon>
        <taxon>Aroideae</taxon>
        <taxon>Colocasieae</taxon>
        <taxon>Colocasia</taxon>
    </lineage>
</organism>
<dbReference type="EMBL" id="NMUH01000220">
    <property type="protein sequence ID" value="MQL74709.1"/>
    <property type="molecule type" value="Genomic_DNA"/>
</dbReference>
<name>A0A843U2R9_COLES</name>
<sequence length="76" mass="8056">GAAAGPFVRGYEAERCTCVVRESRRIHVPPVVPISAVVESVPRHQQSKKALVAENGSLLSIILSPVLVSVVIDILA</sequence>
<dbReference type="AlphaFoldDB" id="A0A843U2R9"/>
<dbReference type="Proteomes" id="UP000652761">
    <property type="component" value="Unassembled WGS sequence"/>
</dbReference>